<comment type="caution">
    <text evidence="1">The sequence shown here is derived from an EMBL/GenBank/DDBJ whole genome shotgun (WGS) entry which is preliminary data.</text>
</comment>
<reference evidence="1 2" key="1">
    <citation type="journal article" date="2019" name="Environ. Microbiol.">
        <title>At the nexus of three kingdoms: the genome of the mycorrhizal fungus Gigaspora margarita provides insights into plant, endobacterial and fungal interactions.</title>
        <authorList>
            <person name="Venice F."/>
            <person name="Ghignone S."/>
            <person name="Salvioli di Fossalunga A."/>
            <person name="Amselem J."/>
            <person name="Novero M."/>
            <person name="Xianan X."/>
            <person name="Sedzielewska Toro K."/>
            <person name="Morin E."/>
            <person name="Lipzen A."/>
            <person name="Grigoriev I.V."/>
            <person name="Henrissat B."/>
            <person name="Martin F.M."/>
            <person name="Bonfante P."/>
        </authorList>
    </citation>
    <scope>NUCLEOTIDE SEQUENCE [LARGE SCALE GENOMIC DNA]</scope>
    <source>
        <strain evidence="1 2">BEG34</strain>
    </source>
</reference>
<evidence type="ECO:0008006" key="3">
    <source>
        <dbReference type="Google" id="ProtNLM"/>
    </source>
</evidence>
<dbReference type="InterPro" id="IPR009003">
    <property type="entry name" value="Peptidase_S1_PA"/>
</dbReference>
<name>A0A8H4AVT3_GIGMA</name>
<proteinExistence type="predicted"/>
<dbReference type="Gene3D" id="2.40.10.10">
    <property type="entry name" value="Trypsin-like serine proteases"/>
    <property type="match status" value="1"/>
</dbReference>
<dbReference type="EMBL" id="WTPW01000190">
    <property type="protein sequence ID" value="KAF0537291.1"/>
    <property type="molecule type" value="Genomic_DNA"/>
</dbReference>
<dbReference type="Proteomes" id="UP000439903">
    <property type="component" value="Unassembled WGS sequence"/>
</dbReference>
<protein>
    <recommendedName>
        <fullName evidence="3">Peptidase S1 domain-containing protein</fullName>
    </recommendedName>
</protein>
<sequence length="142" mass="15749">MHVYFRGPVDFGLINIDIQPVPCVRNTDSERYKELIIKDIISVSSNGAHLCLSGLRLHVNCGYVAALNGFTSDGEYFRDNIFVVNLRNMAGDSGGPIFYYKKFTYVSLNGILQGGLDDFDDDINDITGVTTISSILNVFEEP</sequence>
<dbReference type="InterPro" id="IPR043504">
    <property type="entry name" value="Peptidase_S1_PA_chymotrypsin"/>
</dbReference>
<gene>
    <name evidence="1" type="ORF">F8M41_008457</name>
</gene>
<evidence type="ECO:0000313" key="1">
    <source>
        <dbReference type="EMBL" id="KAF0537291.1"/>
    </source>
</evidence>
<dbReference type="AlphaFoldDB" id="A0A8H4AVT3"/>
<organism evidence="1 2">
    <name type="scientific">Gigaspora margarita</name>
    <dbReference type="NCBI Taxonomy" id="4874"/>
    <lineage>
        <taxon>Eukaryota</taxon>
        <taxon>Fungi</taxon>
        <taxon>Fungi incertae sedis</taxon>
        <taxon>Mucoromycota</taxon>
        <taxon>Glomeromycotina</taxon>
        <taxon>Glomeromycetes</taxon>
        <taxon>Diversisporales</taxon>
        <taxon>Gigasporaceae</taxon>
        <taxon>Gigaspora</taxon>
    </lineage>
</organism>
<evidence type="ECO:0000313" key="2">
    <source>
        <dbReference type="Proteomes" id="UP000439903"/>
    </source>
</evidence>
<dbReference type="OrthoDB" id="3762657at2759"/>
<dbReference type="SUPFAM" id="SSF50494">
    <property type="entry name" value="Trypsin-like serine proteases"/>
    <property type="match status" value="1"/>
</dbReference>
<keyword evidence="2" id="KW-1185">Reference proteome</keyword>
<accession>A0A8H4AVT3</accession>